<comment type="caution">
    <text evidence="1">The sequence shown here is derived from an EMBL/GenBank/DDBJ whole genome shotgun (WGS) entry which is preliminary data.</text>
</comment>
<evidence type="ECO:0000313" key="2">
    <source>
        <dbReference type="Proteomes" id="UP001163321"/>
    </source>
</evidence>
<gene>
    <name evidence="1" type="ORF">PsorP6_017604</name>
</gene>
<sequence>MLTPSARVRSYRCGHYFCETCALKQFKKSSRCYNCKKQINGIFNAATKLRKQCAENTNAVVETSTKDNHNLRQNLK</sequence>
<keyword evidence="2" id="KW-1185">Reference proteome</keyword>
<organism evidence="1 2">
    <name type="scientific">Peronosclerospora sorghi</name>
    <dbReference type="NCBI Taxonomy" id="230839"/>
    <lineage>
        <taxon>Eukaryota</taxon>
        <taxon>Sar</taxon>
        <taxon>Stramenopiles</taxon>
        <taxon>Oomycota</taxon>
        <taxon>Peronosporomycetes</taxon>
        <taxon>Peronosporales</taxon>
        <taxon>Peronosporaceae</taxon>
        <taxon>Peronosclerospora</taxon>
    </lineage>
</organism>
<accession>A0ACC0WM53</accession>
<dbReference type="Proteomes" id="UP001163321">
    <property type="component" value="Chromosome 11"/>
</dbReference>
<evidence type="ECO:0000313" key="1">
    <source>
        <dbReference type="EMBL" id="KAI9919467.1"/>
    </source>
</evidence>
<protein>
    <submittedName>
        <fullName evidence="1">Uncharacterized protein</fullName>
    </submittedName>
</protein>
<dbReference type="EMBL" id="CM047590">
    <property type="protein sequence ID" value="KAI9919467.1"/>
    <property type="molecule type" value="Genomic_DNA"/>
</dbReference>
<name>A0ACC0WM53_9STRA</name>
<reference evidence="1 2" key="1">
    <citation type="journal article" date="2022" name="bioRxiv">
        <title>The genome of the oomycete Peronosclerospora sorghi, a cosmopolitan pathogen of maize and sorghum, is inflated with dispersed pseudogenes.</title>
        <authorList>
            <person name="Fletcher K."/>
            <person name="Martin F."/>
            <person name="Isakeit T."/>
            <person name="Cavanaugh K."/>
            <person name="Magill C."/>
            <person name="Michelmore R."/>
        </authorList>
    </citation>
    <scope>NUCLEOTIDE SEQUENCE [LARGE SCALE GENOMIC DNA]</scope>
    <source>
        <strain evidence="1">P6</strain>
    </source>
</reference>
<proteinExistence type="predicted"/>